<dbReference type="PROSITE" id="PS51671">
    <property type="entry name" value="ACT"/>
    <property type="match status" value="1"/>
</dbReference>
<protein>
    <recommendedName>
        <fullName evidence="4">Prephenate dehydrogenase</fullName>
        <ecNumber evidence="3">1.3.1.12</ecNumber>
    </recommendedName>
</protein>
<dbReference type="EMBL" id="SGWW01000002">
    <property type="protein sequence ID" value="RZS57708.1"/>
    <property type="molecule type" value="Genomic_DNA"/>
</dbReference>
<dbReference type="Pfam" id="PF20463">
    <property type="entry name" value="PDH_C"/>
    <property type="match status" value="1"/>
</dbReference>
<evidence type="ECO:0000256" key="1">
    <source>
        <dbReference type="ARBA" id="ARBA00005067"/>
    </source>
</evidence>
<feature type="domain" description="ACT" evidence="11">
    <location>
        <begin position="297"/>
        <end position="368"/>
    </location>
</feature>
<dbReference type="InterPro" id="IPR045865">
    <property type="entry name" value="ACT-like_dom_sf"/>
</dbReference>
<dbReference type="SUPFAM" id="SSF48179">
    <property type="entry name" value="6-phosphogluconate dehydrogenase C-terminal domain-like"/>
    <property type="match status" value="1"/>
</dbReference>
<dbReference type="Gene3D" id="3.40.50.720">
    <property type="entry name" value="NAD(P)-binding Rossmann-like Domain"/>
    <property type="match status" value="1"/>
</dbReference>
<feature type="domain" description="Prephenate/arogenate dehydrogenase" evidence="10">
    <location>
        <begin position="8"/>
        <end position="289"/>
    </location>
</feature>
<comment type="pathway">
    <text evidence="1">Amino-acid biosynthesis; L-tyrosine biosynthesis; (4-hydroxyphenyl)pyruvate from prephenate (NAD(+) route): step 1/1.</text>
</comment>
<dbReference type="Gene3D" id="1.10.3660.10">
    <property type="entry name" value="6-phosphogluconate dehydrogenase C-terminal like domain"/>
    <property type="match status" value="1"/>
</dbReference>
<dbReference type="PROSITE" id="PS51176">
    <property type="entry name" value="PDH_ADH"/>
    <property type="match status" value="1"/>
</dbReference>
<proteinExistence type="inferred from homology"/>
<accession>A0A4Q7LUV1</accession>
<evidence type="ECO:0000313" key="13">
    <source>
        <dbReference type="Proteomes" id="UP000293519"/>
    </source>
</evidence>
<dbReference type="GO" id="GO:0070403">
    <property type="term" value="F:NAD+ binding"/>
    <property type="evidence" value="ECO:0007669"/>
    <property type="project" value="InterPro"/>
</dbReference>
<dbReference type="GO" id="GO:0004665">
    <property type="term" value="F:prephenate dehydrogenase (NADP+) activity"/>
    <property type="evidence" value="ECO:0007669"/>
    <property type="project" value="InterPro"/>
</dbReference>
<dbReference type="InterPro" id="IPR002912">
    <property type="entry name" value="ACT_dom"/>
</dbReference>
<dbReference type="RefSeq" id="WP_130485239.1">
    <property type="nucleotide sequence ID" value="NZ_SGWW01000002.1"/>
</dbReference>
<evidence type="ECO:0000256" key="2">
    <source>
        <dbReference type="ARBA" id="ARBA00007964"/>
    </source>
</evidence>
<organism evidence="12 13">
    <name type="scientific">Microcella putealis</name>
    <dbReference type="NCBI Taxonomy" id="337005"/>
    <lineage>
        <taxon>Bacteria</taxon>
        <taxon>Bacillati</taxon>
        <taxon>Actinomycetota</taxon>
        <taxon>Actinomycetes</taxon>
        <taxon>Micrococcales</taxon>
        <taxon>Microbacteriaceae</taxon>
        <taxon>Microcella</taxon>
    </lineage>
</organism>
<dbReference type="InterPro" id="IPR003099">
    <property type="entry name" value="Prephen_DH"/>
</dbReference>
<dbReference type="SUPFAM" id="SSF55021">
    <property type="entry name" value="ACT-like"/>
    <property type="match status" value="1"/>
</dbReference>
<dbReference type="AlphaFoldDB" id="A0A4Q7LUV1"/>
<keyword evidence="13" id="KW-1185">Reference proteome</keyword>
<dbReference type="Proteomes" id="UP000293519">
    <property type="component" value="Unassembled WGS sequence"/>
</dbReference>
<dbReference type="InterPro" id="IPR036291">
    <property type="entry name" value="NAD(P)-bd_dom_sf"/>
</dbReference>
<dbReference type="SUPFAM" id="SSF51735">
    <property type="entry name" value="NAD(P)-binding Rossmann-fold domains"/>
    <property type="match status" value="1"/>
</dbReference>
<sequence length="368" mass="38153">MTDRRLQSSVRIVGAGLLGTSIGLALTEKGVDVTLDDLSPTAVKLAVDYGAGRAASANRGEHDQPGLIVVCVPPDVTAVTVAGELTAHPDALVTDVASVKQSVLRELIAMGADVSRYLGTHPMAGRERGGPISARSDMFVGRPWVLAGHDGITYSRAGAIEDLILDVGAVPIEMSVADHDASVAMVSHVPQLVATMMAARLTGATNGAVGLAGQGLRDVTRIASSDPGLWVQILAANAAPVAEILRGLRDDVDSAIEALEHPDAPGARRTIADLMGAGNAGVARIPGKHGQDRRYATLVVMIDDTPGQLARLLTEIGELGVNMEDLRLEHSPGAPVGFAEVSVVPEAEQRLVTELEARGWKIAAAGTD</sequence>
<evidence type="ECO:0000256" key="3">
    <source>
        <dbReference type="ARBA" id="ARBA00012068"/>
    </source>
</evidence>
<gene>
    <name evidence="12" type="ORF">EV141_1426</name>
</gene>
<keyword evidence="5" id="KW-0827">Tyrosine biosynthesis</keyword>
<evidence type="ECO:0000256" key="6">
    <source>
        <dbReference type="ARBA" id="ARBA00023002"/>
    </source>
</evidence>
<evidence type="ECO:0000256" key="4">
    <source>
        <dbReference type="ARBA" id="ARBA00016891"/>
    </source>
</evidence>
<keyword evidence="8" id="KW-0028">Amino-acid biosynthesis</keyword>
<dbReference type="InterPro" id="IPR050812">
    <property type="entry name" value="Preph/Arog_dehydrog"/>
</dbReference>
<evidence type="ECO:0000256" key="5">
    <source>
        <dbReference type="ARBA" id="ARBA00022498"/>
    </source>
</evidence>
<dbReference type="Pfam" id="PF02153">
    <property type="entry name" value="PDH_N"/>
    <property type="match status" value="1"/>
</dbReference>
<keyword evidence="7" id="KW-0520">NAD</keyword>
<dbReference type="InterPro" id="IPR008927">
    <property type="entry name" value="6-PGluconate_DH-like_C_sf"/>
</dbReference>
<evidence type="ECO:0000256" key="8">
    <source>
        <dbReference type="ARBA" id="ARBA00023141"/>
    </source>
</evidence>
<keyword evidence="8" id="KW-0057">Aromatic amino acid biosynthesis</keyword>
<evidence type="ECO:0000256" key="9">
    <source>
        <dbReference type="ARBA" id="ARBA00049260"/>
    </source>
</evidence>
<evidence type="ECO:0000259" key="10">
    <source>
        <dbReference type="PROSITE" id="PS51176"/>
    </source>
</evidence>
<dbReference type="InterPro" id="IPR044561">
    <property type="entry name" value="ACT_ThrD-II-like"/>
</dbReference>
<reference evidence="12 13" key="1">
    <citation type="journal article" date="2015" name="Stand. Genomic Sci.">
        <title>Genomic Encyclopedia of Bacterial and Archaeal Type Strains, Phase III: the genomes of soil and plant-associated and newly described type strains.</title>
        <authorList>
            <person name="Whitman W.B."/>
            <person name="Woyke T."/>
            <person name="Klenk H.P."/>
            <person name="Zhou Y."/>
            <person name="Lilburn T.G."/>
            <person name="Beck B.J."/>
            <person name="De Vos P."/>
            <person name="Vandamme P."/>
            <person name="Eisen J.A."/>
            <person name="Garrity G."/>
            <person name="Hugenholtz P."/>
            <person name="Kyrpides N.C."/>
        </authorList>
    </citation>
    <scope>NUCLEOTIDE SEQUENCE [LARGE SCALE GENOMIC DNA]</scope>
    <source>
        <strain evidence="12 13">CV2</strain>
    </source>
</reference>
<dbReference type="InterPro" id="IPR046825">
    <property type="entry name" value="PDH_C"/>
</dbReference>
<dbReference type="PANTHER" id="PTHR21363:SF0">
    <property type="entry name" value="PREPHENATE DEHYDROGENASE [NADP(+)]"/>
    <property type="match status" value="1"/>
</dbReference>
<dbReference type="OrthoDB" id="9802008at2"/>
<dbReference type="UniPathway" id="UPA00122">
    <property type="reaction ID" value="UER00961"/>
</dbReference>
<dbReference type="NCBIfam" id="NF005111">
    <property type="entry name" value="PRK06545.2-3"/>
    <property type="match status" value="1"/>
</dbReference>
<comment type="caution">
    <text evidence="12">The sequence shown here is derived from an EMBL/GenBank/DDBJ whole genome shotgun (WGS) entry which is preliminary data.</text>
</comment>
<dbReference type="EC" id="1.3.1.12" evidence="3"/>
<dbReference type="PANTHER" id="PTHR21363">
    <property type="entry name" value="PREPHENATE DEHYDROGENASE"/>
    <property type="match status" value="1"/>
</dbReference>
<dbReference type="GO" id="GO:0008977">
    <property type="term" value="F:prephenate dehydrogenase (NAD+) activity"/>
    <property type="evidence" value="ECO:0007669"/>
    <property type="project" value="UniProtKB-EC"/>
</dbReference>
<dbReference type="NCBIfam" id="NF005112">
    <property type="entry name" value="PRK06545.2-4"/>
    <property type="match status" value="1"/>
</dbReference>
<dbReference type="GO" id="GO:0006571">
    <property type="term" value="P:tyrosine biosynthetic process"/>
    <property type="evidence" value="ECO:0007669"/>
    <property type="project" value="UniProtKB-UniPathway"/>
</dbReference>
<comment type="catalytic activity">
    <reaction evidence="9">
        <text>prephenate + NAD(+) = 3-(4-hydroxyphenyl)pyruvate + CO2 + NADH</text>
        <dbReference type="Rhea" id="RHEA:13869"/>
        <dbReference type="ChEBI" id="CHEBI:16526"/>
        <dbReference type="ChEBI" id="CHEBI:29934"/>
        <dbReference type="ChEBI" id="CHEBI:36242"/>
        <dbReference type="ChEBI" id="CHEBI:57540"/>
        <dbReference type="ChEBI" id="CHEBI:57945"/>
        <dbReference type="EC" id="1.3.1.12"/>
    </reaction>
</comment>
<dbReference type="InterPro" id="IPR046826">
    <property type="entry name" value="PDH_N"/>
</dbReference>
<evidence type="ECO:0000313" key="12">
    <source>
        <dbReference type="EMBL" id="RZS57708.1"/>
    </source>
</evidence>
<name>A0A4Q7LUV1_9MICO</name>
<comment type="similarity">
    <text evidence="2">Belongs to the prephenate/arogenate dehydrogenase family.</text>
</comment>
<keyword evidence="6" id="KW-0560">Oxidoreductase</keyword>
<dbReference type="CDD" id="cd04886">
    <property type="entry name" value="ACT_ThrD-II-like"/>
    <property type="match status" value="1"/>
</dbReference>
<evidence type="ECO:0000256" key="7">
    <source>
        <dbReference type="ARBA" id="ARBA00023027"/>
    </source>
</evidence>
<evidence type="ECO:0000259" key="11">
    <source>
        <dbReference type="PROSITE" id="PS51671"/>
    </source>
</evidence>